<name>A0ABP4EL36_9ACTN</name>
<organism evidence="2 3">
    <name type="scientific">Kitasatospora arboriphila</name>
    <dbReference type="NCBI Taxonomy" id="258052"/>
    <lineage>
        <taxon>Bacteria</taxon>
        <taxon>Bacillati</taxon>
        <taxon>Actinomycetota</taxon>
        <taxon>Actinomycetes</taxon>
        <taxon>Kitasatosporales</taxon>
        <taxon>Streptomycetaceae</taxon>
        <taxon>Kitasatospora</taxon>
    </lineage>
</organism>
<evidence type="ECO:0000313" key="3">
    <source>
        <dbReference type="Proteomes" id="UP001499987"/>
    </source>
</evidence>
<protein>
    <submittedName>
        <fullName evidence="2">Uncharacterized protein</fullName>
    </submittedName>
</protein>
<gene>
    <name evidence="2" type="ORF">GCM10009663_63590</name>
</gene>
<feature type="compositionally biased region" description="Low complexity" evidence="1">
    <location>
        <begin position="115"/>
        <end position="145"/>
    </location>
</feature>
<dbReference type="Proteomes" id="UP001499987">
    <property type="component" value="Unassembled WGS sequence"/>
</dbReference>
<evidence type="ECO:0000256" key="1">
    <source>
        <dbReference type="SAM" id="MobiDB-lite"/>
    </source>
</evidence>
<evidence type="ECO:0000313" key="2">
    <source>
        <dbReference type="EMBL" id="GAA1114210.1"/>
    </source>
</evidence>
<accession>A0ABP4EL36</accession>
<keyword evidence="3" id="KW-1185">Reference proteome</keyword>
<proteinExistence type="predicted"/>
<comment type="caution">
    <text evidence="2">The sequence shown here is derived from an EMBL/GenBank/DDBJ whole genome shotgun (WGS) entry which is preliminary data.</text>
</comment>
<feature type="region of interest" description="Disordered" evidence="1">
    <location>
        <begin position="59"/>
        <end position="145"/>
    </location>
</feature>
<dbReference type="EMBL" id="BAAALD010000091">
    <property type="protein sequence ID" value="GAA1114210.1"/>
    <property type="molecule type" value="Genomic_DNA"/>
</dbReference>
<feature type="compositionally biased region" description="Basic residues" evidence="1">
    <location>
        <begin position="81"/>
        <end position="94"/>
    </location>
</feature>
<sequence length="145" mass="15295">MPAGHRTLTGHVRCVYGDEYRPAPERDRGTCETSSPEDLAFAEPGAVLSMLRDLPPHLVDGFHRHRPGRDGIAARPPPPGRRPRPHQGVRRAPARHAVGTGLGRVRAQPGTNMHPSRPAPASAAACHSGPMPSSSAAASSGRPPP</sequence>
<reference evidence="3" key="1">
    <citation type="journal article" date="2019" name="Int. J. Syst. Evol. Microbiol.">
        <title>The Global Catalogue of Microorganisms (GCM) 10K type strain sequencing project: providing services to taxonomists for standard genome sequencing and annotation.</title>
        <authorList>
            <consortium name="The Broad Institute Genomics Platform"/>
            <consortium name="The Broad Institute Genome Sequencing Center for Infectious Disease"/>
            <person name="Wu L."/>
            <person name="Ma J."/>
        </authorList>
    </citation>
    <scope>NUCLEOTIDE SEQUENCE [LARGE SCALE GENOMIC DNA]</scope>
    <source>
        <strain evidence="3">JCM 13002</strain>
    </source>
</reference>